<feature type="region of interest" description="Disordered" evidence="1">
    <location>
        <begin position="226"/>
        <end position="245"/>
    </location>
</feature>
<reference evidence="3" key="1">
    <citation type="submission" date="2023-06" db="EMBL/GenBank/DDBJ databases">
        <title>Genomic of Agaribacillus aureum.</title>
        <authorList>
            <person name="Wang G."/>
        </authorList>
    </citation>
    <scope>NUCLEOTIDE SEQUENCE</scope>
    <source>
        <strain evidence="3">BMA12</strain>
    </source>
</reference>
<feature type="compositionally biased region" description="Basic and acidic residues" evidence="1">
    <location>
        <begin position="234"/>
        <end position="245"/>
    </location>
</feature>
<keyword evidence="4" id="KW-1185">Reference proteome</keyword>
<evidence type="ECO:0000256" key="1">
    <source>
        <dbReference type="SAM" id="MobiDB-lite"/>
    </source>
</evidence>
<gene>
    <name evidence="3" type="ORF">QQ020_30905</name>
</gene>
<name>A0ABT8LFF3_9BACT</name>
<proteinExistence type="predicted"/>
<protein>
    <submittedName>
        <fullName evidence="3">Head GIN domain-containing protein</fullName>
    </submittedName>
</protein>
<comment type="caution">
    <text evidence="3">The sequence shown here is derived from an EMBL/GenBank/DDBJ whole genome shotgun (WGS) entry which is preliminary data.</text>
</comment>
<evidence type="ECO:0000313" key="4">
    <source>
        <dbReference type="Proteomes" id="UP001172083"/>
    </source>
</evidence>
<dbReference type="PANTHER" id="PTHR39200">
    <property type="entry name" value="HYPOTHETICAL EXPORTED PROTEIN"/>
    <property type="match status" value="1"/>
</dbReference>
<dbReference type="Proteomes" id="UP001172083">
    <property type="component" value="Unassembled WGS sequence"/>
</dbReference>
<evidence type="ECO:0000259" key="2">
    <source>
        <dbReference type="Pfam" id="PF10988"/>
    </source>
</evidence>
<dbReference type="InterPro" id="IPR021255">
    <property type="entry name" value="DUF2807"/>
</dbReference>
<evidence type="ECO:0000313" key="3">
    <source>
        <dbReference type="EMBL" id="MDN5216519.1"/>
    </source>
</evidence>
<dbReference type="PROSITE" id="PS51257">
    <property type="entry name" value="PROKAR_LIPOPROTEIN"/>
    <property type="match status" value="1"/>
</dbReference>
<dbReference type="EMBL" id="JAUJEB010000009">
    <property type="protein sequence ID" value="MDN5216519.1"/>
    <property type="molecule type" value="Genomic_DNA"/>
</dbReference>
<sequence>MLKSSIFLLLLTGTVWLTSCSNFRFEKGNGDIIKQNIDVSDFSEINVSGFYEVTLTPGASEEVIIETDENLFDFIEVYVRQNRLVISSKESLKSDFGIKVNVIYNNLESISSSGASIIKTDGTLKAPDVEIAMSGAGLIEMDVECKVLSLNLSGAGMIKLSGRTHKQFLDLSGAGSVDAYAFRSDECSVGVSGVGAAKVYVNDRLNATVSGIGGIQYRGNPSEVHQDVSGVGKVKKDEKYNEPVI</sequence>
<accession>A0ABT8LFF3</accession>
<dbReference type="Pfam" id="PF10988">
    <property type="entry name" value="DUF2807"/>
    <property type="match status" value="1"/>
</dbReference>
<organism evidence="3 4">
    <name type="scientific">Agaribacillus aureus</name>
    <dbReference type="NCBI Taxonomy" id="3051825"/>
    <lineage>
        <taxon>Bacteria</taxon>
        <taxon>Pseudomonadati</taxon>
        <taxon>Bacteroidota</taxon>
        <taxon>Cytophagia</taxon>
        <taxon>Cytophagales</taxon>
        <taxon>Splendidivirgaceae</taxon>
        <taxon>Agaribacillus</taxon>
    </lineage>
</organism>
<dbReference type="Gene3D" id="2.160.20.120">
    <property type="match status" value="1"/>
</dbReference>
<dbReference type="PANTHER" id="PTHR39200:SF1">
    <property type="entry name" value="AUTO-TRANSPORTER ADHESIN HEAD GIN DOMAIN-CONTAINING PROTEIN-RELATED"/>
    <property type="match status" value="1"/>
</dbReference>
<feature type="domain" description="Putative auto-transporter adhesin head GIN" evidence="2">
    <location>
        <begin position="41"/>
        <end position="221"/>
    </location>
</feature>
<dbReference type="RefSeq" id="WP_346761855.1">
    <property type="nucleotide sequence ID" value="NZ_JAUJEB010000009.1"/>
</dbReference>